<organism evidence="2 3">
    <name type="scientific">Cirrhinus molitorella</name>
    <name type="common">mud carp</name>
    <dbReference type="NCBI Taxonomy" id="172907"/>
    <lineage>
        <taxon>Eukaryota</taxon>
        <taxon>Metazoa</taxon>
        <taxon>Chordata</taxon>
        <taxon>Craniata</taxon>
        <taxon>Vertebrata</taxon>
        <taxon>Euteleostomi</taxon>
        <taxon>Actinopterygii</taxon>
        <taxon>Neopterygii</taxon>
        <taxon>Teleostei</taxon>
        <taxon>Ostariophysi</taxon>
        <taxon>Cypriniformes</taxon>
        <taxon>Cyprinidae</taxon>
        <taxon>Labeoninae</taxon>
        <taxon>Labeonini</taxon>
        <taxon>Cirrhinus</taxon>
    </lineage>
</organism>
<accession>A0ABR3M9A8</accession>
<keyword evidence="3" id="KW-1185">Reference proteome</keyword>
<evidence type="ECO:0000256" key="1">
    <source>
        <dbReference type="SAM" id="MobiDB-lite"/>
    </source>
</evidence>
<evidence type="ECO:0000313" key="2">
    <source>
        <dbReference type="EMBL" id="KAL1261420.1"/>
    </source>
</evidence>
<dbReference type="Proteomes" id="UP001558613">
    <property type="component" value="Unassembled WGS sequence"/>
</dbReference>
<reference evidence="2 3" key="1">
    <citation type="submission" date="2023-09" db="EMBL/GenBank/DDBJ databases">
        <authorList>
            <person name="Wang M."/>
        </authorList>
    </citation>
    <scope>NUCLEOTIDE SEQUENCE [LARGE SCALE GENOMIC DNA]</scope>
    <source>
        <strain evidence="2">GT-2023</strain>
        <tissue evidence="2">Liver</tissue>
    </source>
</reference>
<comment type="caution">
    <text evidence="2">The sequence shown here is derived from an EMBL/GenBank/DDBJ whole genome shotgun (WGS) entry which is preliminary data.</text>
</comment>
<protein>
    <submittedName>
        <fullName evidence="2">Uncharacterized protein</fullName>
    </submittedName>
</protein>
<evidence type="ECO:0000313" key="3">
    <source>
        <dbReference type="Proteomes" id="UP001558613"/>
    </source>
</evidence>
<name>A0ABR3M9A8_9TELE</name>
<feature type="compositionally biased region" description="Basic and acidic residues" evidence="1">
    <location>
        <begin position="50"/>
        <end position="65"/>
    </location>
</feature>
<dbReference type="EMBL" id="JAYMGO010000014">
    <property type="protein sequence ID" value="KAL1261420.1"/>
    <property type="molecule type" value="Genomic_DNA"/>
</dbReference>
<feature type="region of interest" description="Disordered" evidence="1">
    <location>
        <begin position="43"/>
        <end position="77"/>
    </location>
</feature>
<gene>
    <name evidence="2" type="ORF">QQF64_006685</name>
</gene>
<proteinExistence type="predicted"/>
<sequence>MRSGFRRQMRSGFRKQMYHRPGSVYNLREFSEWLQYEAWCQSSDAQDSYKGQRMEQKLERRRENKTSCPFSHHPSWSGRHCCKGTC</sequence>